<evidence type="ECO:0000313" key="2">
    <source>
        <dbReference type="EMBL" id="PNF41046.1"/>
    </source>
</evidence>
<name>A0A2J7RJN7_9NEOP</name>
<evidence type="ECO:0000313" key="3">
    <source>
        <dbReference type="Proteomes" id="UP000235965"/>
    </source>
</evidence>
<dbReference type="AlphaFoldDB" id="A0A2J7RJN7"/>
<sequence length="137" mass="16383">MDMEEFMERLEQMAARQKADREEERRKEKEEREEIRRKEKEERRKDHEDFMAKLDAYSKAWREEMAAEREATQERTAAMREKRLQANMDPWQKEITEVRLEEEKPATADIKPATAQQEEVPIVIPVGVTMACPEMEA</sequence>
<protein>
    <submittedName>
        <fullName evidence="2">Uncharacterized protein</fullName>
    </submittedName>
</protein>
<evidence type="ECO:0000256" key="1">
    <source>
        <dbReference type="SAM" id="MobiDB-lite"/>
    </source>
</evidence>
<dbReference type="Proteomes" id="UP000235965">
    <property type="component" value="Unassembled WGS sequence"/>
</dbReference>
<dbReference type="EMBL" id="NEVH01002990">
    <property type="protein sequence ID" value="PNF41046.1"/>
    <property type="molecule type" value="Genomic_DNA"/>
</dbReference>
<feature type="non-terminal residue" evidence="2">
    <location>
        <position position="137"/>
    </location>
</feature>
<organism evidence="2 3">
    <name type="scientific">Cryptotermes secundus</name>
    <dbReference type="NCBI Taxonomy" id="105785"/>
    <lineage>
        <taxon>Eukaryota</taxon>
        <taxon>Metazoa</taxon>
        <taxon>Ecdysozoa</taxon>
        <taxon>Arthropoda</taxon>
        <taxon>Hexapoda</taxon>
        <taxon>Insecta</taxon>
        <taxon>Pterygota</taxon>
        <taxon>Neoptera</taxon>
        <taxon>Polyneoptera</taxon>
        <taxon>Dictyoptera</taxon>
        <taxon>Blattodea</taxon>
        <taxon>Blattoidea</taxon>
        <taxon>Termitoidae</taxon>
        <taxon>Kalotermitidae</taxon>
        <taxon>Cryptotermitinae</taxon>
        <taxon>Cryptotermes</taxon>
    </lineage>
</organism>
<reference evidence="2 3" key="1">
    <citation type="submission" date="2017-12" db="EMBL/GenBank/DDBJ databases">
        <title>Hemimetabolous genomes reveal molecular basis of termite eusociality.</title>
        <authorList>
            <person name="Harrison M.C."/>
            <person name="Jongepier E."/>
            <person name="Robertson H.M."/>
            <person name="Arning N."/>
            <person name="Bitard-Feildel T."/>
            <person name="Chao H."/>
            <person name="Childers C.P."/>
            <person name="Dinh H."/>
            <person name="Doddapaneni H."/>
            <person name="Dugan S."/>
            <person name="Gowin J."/>
            <person name="Greiner C."/>
            <person name="Han Y."/>
            <person name="Hu H."/>
            <person name="Hughes D.S.T."/>
            <person name="Huylmans A.-K."/>
            <person name="Kemena C."/>
            <person name="Kremer L.P.M."/>
            <person name="Lee S.L."/>
            <person name="Lopez-Ezquerra A."/>
            <person name="Mallet L."/>
            <person name="Monroy-Kuhn J.M."/>
            <person name="Moser A."/>
            <person name="Murali S.C."/>
            <person name="Muzny D.M."/>
            <person name="Otani S."/>
            <person name="Piulachs M.-D."/>
            <person name="Poelchau M."/>
            <person name="Qu J."/>
            <person name="Schaub F."/>
            <person name="Wada-Katsumata A."/>
            <person name="Worley K.C."/>
            <person name="Xie Q."/>
            <person name="Ylla G."/>
            <person name="Poulsen M."/>
            <person name="Gibbs R.A."/>
            <person name="Schal C."/>
            <person name="Richards S."/>
            <person name="Belles X."/>
            <person name="Korb J."/>
            <person name="Bornberg-Bauer E."/>
        </authorList>
    </citation>
    <scope>NUCLEOTIDE SEQUENCE [LARGE SCALE GENOMIC DNA]</scope>
    <source>
        <tissue evidence="2">Whole body</tissue>
    </source>
</reference>
<accession>A0A2J7RJN7</accession>
<proteinExistence type="predicted"/>
<feature type="region of interest" description="Disordered" evidence="1">
    <location>
        <begin position="1"/>
        <end position="46"/>
    </location>
</feature>
<comment type="caution">
    <text evidence="2">The sequence shown here is derived from an EMBL/GenBank/DDBJ whole genome shotgun (WGS) entry which is preliminary data.</text>
</comment>
<keyword evidence="3" id="KW-1185">Reference proteome</keyword>
<gene>
    <name evidence="2" type="ORF">B7P43_G08219</name>
</gene>